<evidence type="ECO:0000256" key="2">
    <source>
        <dbReference type="ARBA" id="ARBA00022801"/>
    </source>
</evidence>
<evidence type="ECO:0000256" key="1">
    <source>
        <dbReference type="ARBA" id="ARBA00022741"/>
    </source>
</evidence>
<evidence type="ECO:0000256" key="8">
    <source>
        <dbReference type="ARBA" id="ARBA00048988"/>
    </source>
</evidence>
<dbReference type="InterPro" id="IPR014016">
    <property type="entry name" value="UvrD-like_ATP-bd"/>
</dbReference>
<dbReference type="EC" id="5.6.2.4" evidence="7"/>
<dbReference type="PANTHER" id="PTHR11070">
    <property type="entry name" value="UVRD / RECB / PCRA DNA HELICASE FAMILY MEMBER"/>
    <property type="match status" value="1"/>
</dbReference>
<dbReference type="RefSeq" id="WP_277733344.1">
    <property type="nucleotide sequence ID" value="NZ_CP120733.1"/>
</dbReference>
<protein>
    <recommendedName>
        <fullName evidence="7">DNA 3'-5' helicase</fullName>
        <ecNumber evidence="7">5.6.2.4</ecNumber>
    </recommendedName>
</protein>
<dbReference type="PANTHER" id="PTHR11070:SF67">
    <property type="entry name" value="DNA 3'-5' HELICASE"/>
    <property type="match status" value="1"/>
</dbReference>
<evidence type="ECO:0000313" key="13">
    <source>
        <dbReference type="Proteomes" id="UP001222800"/>
    </source>
</evidence>
<gene>
    <name evidence="12" type="ORF">P4S50_04385</name>
</gene>
<dbReference type="EMBL" id="CP120733">
    <property type="protein sequence ID" value="WFD11321.1"/>
    <property type="molecule type" value="Genomic_DNA"/>
</dbReference>
<dbReference type="Pfam" id="PF13361">
    <property type="entry name" value="UvrD_C"/>
    <property type="match status" value="1"/>
</dbReference>
<dbReference type="InterPro" id="IPR000212">
    <property type="entry name" value="DNA_helicase_UvrD/REP"/>
</dbReference>
<keyword evidence="5" id="KW-0413">Isomerase</keyword>
<comment type="catalytic activity">
    <reaction evidence="8">
        <text>ATP + H2O = ADP + phosphate + H(+)</text>
        <dbReference type="Rhea" id="RHEA:13065"/>
        <dbReference type="ChEBI" id="CHEBI:15377"/>
        <dbReference type="ChEBI" id="CHEBI:15378"/>
        <dbReference type="ChEBI" id="CHEBI:30616"/>
        <dbReference type="ChEBI" id="CHEBI:43474"/>
        <dbReference type="ChEBI" id="CHEBI:456216"/>
        <dbReference type="EC" id="5.6.2.4"/>
    </reaction>
</comment>
<evidence type="ECO:0000256" key="9">
    <source>
        <dbReference type="PROSITE-ProRule" id="PRU00560"/>
    </source>
</evidence>
<feature type="domain" description="UvrD-like helicase ATP-binding" evidence="10">
    <location>
        <begin position="88"/>
        <end position="401"/>
    </location>
</feature>
<evidence type="ECO:0000313" key="12">
    <source>
        <dbReference type="EMBL" id="WFD11321.1"/>
    </source>
</evidence>
<name>A0ABY8EEE3_9FIRM</name>
<evidence type="ECO:0000259" key="11">
    <source>
        <dbReference type="PROSITE" id="PS51217"/>
    </source>
</evidence>
<dbReference type="Proteomes" id="UP001222800">
    <property type="component" value="Chromosome"/>
</dbReference>
<evidence type="ECO:0000256" key="3">
    <source>
        <dbReference type="ARBA" id="ARBA00022806"/>
    </source>
</evidence>
<keyword evidence="2 9" id="KW-0378">Hydrolase</keyword>
<keyword evidence="1 9" id="KW-0547">Nucleotide-binding</keyword>
<evidence type="ECO:0000256" key="7">
    <source>
        <dbReference type="ARBA" id="ARBA00034808"/>
    </source>
</evidence>
<evidence type="ECO:0000256" key="5">
    <source>
        <dbReference type="ARBA" id="ARBA00023235"/>
    </source>
</evidence>
<feature type="domain" description="UvrD-like helicase C-terminal" evidence="11">
    <location>
        <begin position="402"/>
        <end position="658"/>
    </location>
</feature>
<dbReference type="SUPFAM" id="SSF52540">
    <property type="entry name" value="P-loop containing nucleoside triphosphate hydrolases"/>
    <property type="match status" value="1"/>
</dbReference>
<dbReference type="InterPro" id="IPR027417">
    <property type="entry name" value="P-loop_NTPase"/>
</dbReference>
<proteinExistence type="predicted"/>
<dbReference type="Pfam" id="PF00580">
    <property type="entry name" value="UvrD-helicase"/>
    <property type="match status" value="1"/>
</dbReference>
<dbReference type="PROSITE" id="PS51198">
    <property type="entry name" value="UVRD_HELICASE_ATP_BIND"/>
    <property type="match status" value="1"/>
</dbReference>
<evidence type="ECO:0000259" key="10">
    <source>
        <dbReference type="PROSITE" id="PS51198"/>
    </source>
</evidence>
<evidence type="ECO:0000256" key="4">
    <source>
        <dbReference type="ARBA" id="ARBA00022840"/>
    </source>
</evidence>
<reference evidence="12 13" key="1">
    <citation type="submission" date="2023-03" db="EMBL/GenBank/DDBJ databases">
        <title>Complete genome sequence of Tepidibacter sp. SWIR-1, isolated from a deep-sea hydrothermal vent.</title>
        <authorList>
            <person name="Li X."/>
        </authorList>
    </citation>
    <scope>NUCLEOTIDE SEQUENCE [LARGE SCALE GENOMIC DNA]</scope>
    <source>
        <strain evidence="12 13">SWIR-1</strain>
    </source>
</reference>
<evidence type="ECO:0000256" key="6">
    <source>
        <dbReference type="ARBA" id="ARBA00034617"/>
    </source>
</evidence>
<accession>A0ABY8EEE3</accession>
<feature type="binding site" evidence="9">
    <location>
        <begin position="109"/>
        <end position="116"/>
    </location>
    <ligand>
        <name>ATP</name>
        <dbReference type="ChEBI" id="CHEBI:30616"/>
    </ligand>
</feature>
<keyword evidence="13" id="KW-1185">Reference proteome</keyword>
<dbReference type="InterPro" id="IPR014017">
    <property type="entry name" value="DNA_helicase_UvrD-like_C"/>
</dbReference>
<organism evidence="12 13">
    <name type="scientific">Tepidibacter hydrothermalis</name>
    <dbReference type="NCBI Taxonomy" id="3036126"/>
    <lineage>
        <taxon>Bacteria</taxon>
        <taxon>Bacillati</taxon>
        <taxon>Bacillota</taxon>
        <taxon>Clostridia</taxon>
        <taxon>Peptostreptococcales</taxon>
        <taxon>Peptostreptococcaceae</taxon>
        <taxon>Tepidibacter</taxon>
    </lineage>
</organism>
<dbReference type="Gene3D" id="3.40.50.300">
    <property type="entry name" value="P-loop containing nucleotide triphosphate hydrolases"/>
    <property type="match status" value="4"/>
</dbReference>
<keyword evidence="4 9" id="KW-0067">ATP-binding</keyword>
<comment type="catalytic activity">
    <reaction evidence="6">
        <text>Couples ATP hydrolysis with the unwinding of duplex DNA by translocating in the 3'-5' direction.</text>
        <dbReference type="EC" id="5.6.2.4"/>
    </reaction>
</comment>
<sequence length="758" mass="88658">MIQLLPSTFSEFKKLSTIRLIEKLISEGREAHIITSGEQYEFIEKQIEERQLRSLIKVYKSEQNVPDKTCNGALNENQYKFINKWVKDFNTEQYQALQYAKIENIQINASAGTGKTTLVIRIIYELLITGKVKPEEMIITTFTNNSTEDIKNRLYELFYKRWQVSHNAKCRELIENFYKIKIVTLDSYNKELLGKLGGQFGCSKNLKVANEKIILKNIITKKLREYLDLNKITFTKLGMGEVDLIKLINIFISHNKFNVRDISNFILYESNDDERVKAVCKLLYNVSTNVICEIDNIYIRKDKIILKDVEYKLNEIFNYGFTTKEKIGRIKYIFVDECQDTNLLQFNILKKLKDSTNAKIIAVGDPNQAIYGFRGANPESMEMFEKIADQKIELKKNYRTQKNILDKIDEIFSTLIGKEFVNPVVTKDSGGVIEKITYDRYDSFKDIVRKVKENLPDIEKARRDNEGKENLKDRISILVRTNSKGREIADRLKEEISCTFNNGGNLYRSKAARELLILIRYLLMPDNLLYKLQVLNTSYLNWDYGKFNCKELEKLDTAYVDNLLLDFNNYLKTIQNRTPFGKICEIIATQNPSKGIESYQQDLNLILDRFIKNSKVSSLVDLDIFLTFKMIHDREEQDSHQKKAEDLVVVNTMHSAKGLEFHTVIMLADDNYRIDEERKELINIFFQKYTGKVGIKYKEKIRNKFFTDILEIEQEKIRRDEINLLYVGMTRSIEKLVVITNNNTKKYTYGELLKKGGF</sequence>
<keyword evidence="3 9" id="KW-0347">Helicase</keyword>
<dbReference type="PROSITE" id="PS51217">
    <property type="entry name" value="UVRD_HELICASE_CTER"/>
    <property type="match status" value="1"/>
</dbReference>